<dbReference type="SUPFAM" id="SSF51658">
    <property type="entry name" value="Xylose isomerase-like"/>
    <property type="match status" value="1"/>
</dbReference>
<evidence type="ECO:0000259" key="1">
    <source>
        <dbReference type="Pfam" id="PF01261"/>
    </source>
</evidence>
<dbReference type="GeneID" id="93693131"/>
<feature type="domain" description="Xylose isomerase-like TIM barrel" evidence="1">
    <location>
        <begin position="24"/>
        <end position="244"/>
    </location>
</feature>
<dbReference type="eggNOG" id="COG1082">
    <property type="taxonomic scope" value="Bacteria"/>
</dbReference>
<dbReference type="Proteomes" id="UP000016662">
    <property type="component" value="Unassembled WGS sequence"/>
</dbReference>
<dbReference type="InterPro" id="IPR050312">
    <property type="entry name" value="IolE/XylAMocC-like"/>
</dbReference>
<keyword evidence="2" id="KW-0255">Endonuclease</keyword>
<keyword evidence="3" id="KW-1185">Reference proteome</keyword>
<protein>
    <submittedName>
        <fullName evidence="2">AP endonuclease, family 2</fullName>
    </submittedName>
</protein>
<dbReference type="PATRIC" id="fig|411473.3.peg.1785"/>
<keyword evidence="2" id="KW-0378">Hydrolase</keyword>
<dbReference type="STRING" id="411473.RUMCAL_02165"/>
<dbReference type="GO" id="GO:0004519">
    <property type="term" value="F:endonuclease activity"/>
    <property type="evidence" value="ECO:0007669"/>
    <property type="project" value="UniProtKB-KW"/>
</dbReference>
<dbReference type="InterPro" id="IPR013022">
    <property type="entry name" value="Xyl_isomerase-like_TIM-brl"/>
</dbReference>
<dbReference type="EMBL" id="AWVF01000272">
    <property type="protein sequence ID" value="ERJ93802.1"/>
    <property type="molecule type" value="Genomic_DNA"/>
</dbReference>
<dbReference type="AlphaFoldDB" id="U2KNE1"/>
<dbReference type="PANTHER" id="PTHR12110:SF21">
    <property type="entry name" value="XYLOSE ISOMERASE-LIKE TIM BARREL DOMAIN-CONTAINING PROTEIN"/>
    <property type="match status" value="1"/>
</dbReference>
<evidence type="ECO:0000313" key="2">
    <source>
        <dbReference type="EMBL" id="ERJ93802.1"/>
    </source>
</evidence>
<sequence length="264" mass="29913">MLRAGVSTACLYPRVVEEALYDLALSGVSHVEIFINSHSELRRSFVDTLARLLQRFDMTCASLHPYTCEIEPNMLFSNYARRVDDYLEYCRYYFTAMQQLGAKVFVLHGNKVPAASVNKDMYFTRFRRLAELGESYGVQVAQENVARCTSASLPFLLEMRDALGKQARFVLDIKQAVRSGEDPFAMLRGLNSHIVHVHISDHGEYGDCLPLGKGRFRFDAFLKELAAVSPDCSVILELYRSGFSDVAELAANYTLLRNRIEGKR</sequence>
<reference evidence="2 3" key="1">
    <citation type="submission" date="2013-07" db="EMBL/GenBank/DDBJ databases">
        <authorList>
            <person name="Weinstock G."/>
            <person name="Sodergren E."/>
            <person name="Wylie T."/>
            <person name="Fulton L."/>
            <person name="Fulton R."/>
            <person name="Fronick C."/>
            <person name="O'Laughlin M."/>
            <person name="Godfrey J."/>
            <person name="Miner T."/>
            <person name="Herter B."/>
            <person name="Appelbaum E."/>
            <person name="Cordes M."/>
            <person name="Lek S."/>
            <person name="Wollam A."/>
            <person name="Pepin K.H."/>
            <person name="Palsikar V.B."/>
            <person name="Mitreva M."/>
            <person name="Wilson R.K."/>
        </authorList>
    </citation>
    <scope>NUCLEOTIDE SEQUENCE [LARGE SCALE GENOMIC DNA]</scope>
    <source>
        <strain evidence="2 3">ATCC 27760</strain>
    </source>
</reference>
<dbReference type="RefSeq" id="WP_021683683.1">
    <property type="nucleotide sequence ID" value="NZ_KI260507.1"/>
</dbReference>
<dbReference type="Gene3D" id="3.20.20.150">
    <property type="entry name" value="Divalent-metal-dependent TIM barrel enzymes"/>
    <property type="match status" value="1"/>
</dbReference>
<dbReference type="InterPro" id="IPR036237">
    <property type="entry name" value="Xyl_isomerase-like_sf"/>
</dbReference>
<organism evidence="2 3">
    <name type="scientific">Ruminococcus callidus ATCC 27760</name>
    <dbReference type="NCBI Taxonomy" id="411473"/>
    <lineage>
        <taxon>Bacteria</taxon>
        <taxon>Bacillati</taxon>
        <taxon>Bacillota</taxon>
        <taxon>Clostridia</taxon>
        <taxon>Eubacteriales</taxon>
        <taxon>Oscillospiraceae</taxon>
        <taxon>Ruminococcus</taxon>
    </lineage>
</organism>
<gene>
    <name evidence="2" type="ORF">RUMCAL_02165</name>
</gene>
<name>U2KNE1_9FIRM</name>
<dbReference type="PANTHER" id="PTHR12110">
    <property type="entry name" value="HYDROXYPYRUVATE ISOMERASE"/>
    <property type="match status" value="1"/>
</dbReference>
<proteinExistence type="predicted"/>
<evidence type="ECO:0000313" key="3">
    <source>
        <dbReference type="Proteomes" id="UP000016662"/>
    </source>
</evidence>
<comment type="caution">
    <text evidence="2">The sequence shown here is derived from an EMBL/GenBank/DDBJ whole genome shotgun (WGS) entry which is preliminary data.</text>
</comment>
<accession>U2KNE1</accession>
<keyword evidence="2" id="KW-0540">Nuclease</keyword>
<dbReference type="HOGENOM" id="CLU_1060419_0_0_9"/>
<dbReference type="Pfam" id="PF01261">
    <property type="entry name" value="AP_endonuc_2"/>
    <property type="match status" value="1"/>
</dbReference>